<evidence type="ECO:0000256" key="4">
    <source>
        <dbReference type="RuleBase" id="RU361279"/>
    </source>
</evidence>
<keyword evidence="3 4" id="KW-0067">ATP-binding</keyword>
<dbReference type="SUPFAM" id="SSF100950">
    <property type="entry name" value="NagB/RpiA/CoA transferase-like"/>
    <property type="match status" value="1"/>
</dbReference>
<keyword evidence="4" id="KW-0479">Metal-binding</keyword>
<accession>A0ABM8X6U6</accession>
<dbReference type="RefSeq" id="WP_224042397.1">
    <property type="nucleotide sequence ID" value="NZ_CAJZAH010000002.1"/>
</dbReference>
<evidence type="ECO:0000313" key="7">
    <source>
        <dbReference type="Proteomes" id="UP000721236"/>
    </source>
</evidence>
<keyword evidence="7" id="KW-1185">Reference proteome</keyword>
<dbReference type="InterPro" id="IPR037171">
    <property type="entry name" value="NagB/RpiA_transferase-like"/>
</dbReference>
<evidence type="ECO:0000256" key="5">
    <source>
        <dbReference type="SAM" id="MobiDB-lite"/>
    </source>
</evidence>
<evidence type="ECO:0000256" key="1">
    <source>
        <dbReference type="ARBA" id="ARBA00010638"/>
    </source>
</evidence>
<dbReference type="Pfam" id="PF01812">
    <property type="entry name" value="5-FTHF_cyc-lig"/>
    <property type="match status" value="1"/>
</dbReference>
<dbReference type="EMBL" id="CAJZAH010000002">
    <property type="protein sequence ID" value="CAG9175666.1"/>
    <property type="molecule type" value="Genomic_DNA"/>
</dbReference>
<feature type="region of interest" description="Disordered" evidence="5">
    <location>
        <begin position="1"/>
        <end position="28"/>
    </location>
</feature>
<sequence length="211" mass="22272">MPQFTDIPGPIPADGNAGPGGTAPAPDPEARHALRKALLARRATLPGRAEADARLEAALAELLDRLTIHCLGFYWPIQQEFDARAAMTRWLAASPLRSAALPSVSRPGAPLDFHRWEPGAPMREGRYGIPVPADAAAATPDALLIPCVGFSAGKFRLGYGGGFYDRTLAALAQGPARPLAIGIGYEACRVALAAEPHDVPMDWMVTEAGAF</sequence>
<protein>
    <recommendedName>
        <fullName evidence="4">5-formyltetrahydrofolate cyclo-ligase</fullName>
        <ecNumber evidence="4">6.3.3.2</ecNumber>
    </recommendedName>
</protein>
<keyword evidence="2 4" id="KW-0547">Nucleotide-binding</keyword>
<comment type="caution">
    <text evidence="6">The sequence shown here is derived from an EMBL/GenBank/DDBJ whole genome shotgun (WGS) entry which is preliminary data.</text>
</comment>
<organism evidence="6 7">
    <name type="scientific">Cupriavidus respiraculi</name>
    <dbReference type="NCBI Taxonomy" id="195930"/>
    <lineage>
        <taxon>Bacteria</taxon>
        <taxon>Pseudomonadati</taxon>
        <taxon>Pseudomonadota</taxon>
        <taxon>Betaproteobacteria</taxon>
        <taxon>Burkholderiales</taxon>
        <taxon>Burkholderiaceae</taxon>
        <taxon>Cupriavidus</taxon>
    </lineage>
</organism>
<proteinExistence type="inferred from homology"/>
<evidence type="ECO:0000256" key="3">
    <source>
        <dbReference type="ARBA" id="ARBA00022840"/>
    </source>
</evidence>
<dbReference type="PIRSF" id="PIRSF006806">
    <property type="entry name" value="FTHF_cligase"/>
    <property type="match status" value="1"/>
</dbReference>
<keyword evidence="4" id="KW-0460">Magnesium</keyword>
<name>A0ABM8X6U6_9BURK</name>
<dbReference type="PANTHER" id="PTHR23407:SF1">
    <property type="entry name" value="5-FORMYLTETRAHYDROFOLATE CYCLO-LIGASE"/>
    <property type="match status" value="1"/>
</dbReference>
<dbReference type="Gene3D" id="3.40.50.10420">
    <property type="entry name" value="NagB/RpiA/CoA transferase-like"/>
    <property type="match status" value="1"/>
</dbReference>
<dbReference type="Proteomes" id="UP000721236">
    <property type="component" value="Unassembled WGS sequence"/>
</dbReference>
<comment type="similarity">
    <text evidence="1 4">Belongs to the 5-formyltetrahydrofolate cyclo-ligase family.</text>
</comment>
<dbReference type="EC" id="6.3.3.2" evidence="4"/>
<reference evidence="6 7" key="1">
    <citation type="submission" date="2021-08" db="EMBL/GenBank/DDBJ databases">
        <authorList>
            <person name="Peeters C."/>
        </authorList>
    </citation>
    <scope>NUCLEOTIDE SEQUENCE [LARGE SCALE GENOMIC DNA]</scope>
    <source>
        <strain evidence="6 7">LMG 21510</strain>
    </source>
</reference>
<gene>
    <name evidence="6" type="ORF">LMG21510_02928</name>
</gene>
<dbReference type="InterPro" id="IPR002698">
    <property type="entry name" value="FTHF_cligase"/>
</dbReference>
<dbReference type="NCBIfam" id="TIGR02727">
    <property type="entry name" value="MTHFS_bact"/>
    <property type="match status" value="1"/>
</dbReference>
<comment type="cofactor">
    <cofactor evidence="4">
        <name>Mg(2+)</name>
        <dbReference type="ChEBI" id="CHEBI:18420"/>
    </cofactor>
</comment>
<dbReference type="PANTHER" id="PTHR23407">
    <property type="entry name" value="ATPASE INHIBITOR/5-FORMYLTETRAHYDROFOLATE CYCLO-LIGASE"/>
    <property type="match status" value="1"/>
</dbReference>
<dbReference type="InterPro" id="IPR024185">
    <property type="entry name" value="FTHF_cligase-like_sf"/>
</dbReference>
<evidence type="ECO:0000313" key="6">
    <source>
        <dbReference type="EMBL" id="CAG9175666.1"/>
    </source>
</evidence>
<evidence type="ECO:0000256" key="2">
    <source>
        <dbReference type="ARBA" id="ARBA00022741"/>
    </source>
</evidence>
<comment type="catalytic activity">
    <reaction evidence="4">
        <text>(6S)-5-formyl-5,6,7,8-tetrahydrofolate + ATP = (6R)-5,10-methenyltetrahydrofolate + ADP + phosphate</text>
        <dbReference type="Rhea" id="RHEA:10488"/>
        <dbReference type="ChEBI" id="CHEBI:30616"/>
        <dbReference type="ChEBI" id="CHEBI:43474"/>
        <dbReference type="ChEBI" id="CHEBI:57455"/>
        <dbReference type="ChEBI" id="CHEBI:57457"/>
        <dbReference type="ChEBI" id="CHEBI:456216"/>
        <dbReference type="EC" id="6.3.3.2"/>
    </reaction>
</comment>